<dbReference type="FunFam" id="3.40.605.10:FF:000026">
    <property type="entry name" value="Aldehyde dehydrogenase, putative"/>
    <property type="match status" value="1"/>
</dbReference>
<dbReference type="Pfam" id="PF00171">
    <property type="entry name" value="Aldedh"/>
    <property type="match status" value="1"/>
</dbReference>
<protein>
    <submittedName>
        <fullName evidence="6">Succinate-semialdehyde dehydrogenase/glutarate-semialdehyde dehydrogenase</fullName>
    </submittedName>
</protein>
<comment type="caution">
    <text evidence="6">The sequence shown here is derived from an EMBL/GenBank/DDBJ whole genome shotgun (WGS) entry which is preliminary data.</text>
</comment>
<keyword evidence="7" id="KW-1185">Reference proteome</keyword>
<dbReference type="PANTHER" id="PTHR43353:SF5">
    <property type="entry name" value="SUCCINATE-SEMIALDEHYDE DEHYDROGENASE, MITOCHONDRIAL"/>
    <property type="match status" value="1"/>
</dbReference>
<reference evidence="6 7" key="1">
    <citation type="submission" date="2018-03" db="EMBL/GenBank/DDBJ databases">
        <title>Genomic Encyclopedia of Type Strains, Phase III (KMG-III): the genomes of soil and plant-associated and newly described type strains.</title>
        <authorList>
            <person name="Whitman W."/>
        </authorList>
    </citation>
    <scope>NUCLEOTIDE SEQUENCE [LARGE SCALE GENOMIC DNA]</scope>
    <source>
        <strain evidence="6 7">CGMCC 4.7125</strain>
    </source>
</reference>
<dbReference type="InterPro" id="IPR016162">
    <property type="entry name" value="Ald_DH_N"/>
</dbReference>
<dbReference type="InterPro" id="IPR015590">
    <property type="entry name" value="Aldehyde_DH_dom"/>
</dbReference>
<dbReference type="Proteomes" id="UP000238362">
    <property type="component" value="Unassembled WGS sequence"/>
</dbReference>
<name>A0A2T0LN51_9PSEU</name>
<dbReference type="InterPro" id="IPR016161">
    <property type="entry name" value="Ald_DH/histidinol_DH"/>
</dbReference>
<dbReference type="FunFam" id="3.40.605.10:FF:000007">
    <property type="entry name" value="NAD/NADP-dependent betaine aldehyde dehydrogenase"/>
    <property type="match status" value="1"/>
</dbReference>
<dbReference type="FunFam" id="3.40.309.10:FF:000004">
    <property type="entry name" value="Succinate-semialdehyde dehydrogenase I"/>
    <property type="match status" value="1"/>
</dbReference>
<organism evidence="6 7">
    <name type="scientific">Prauserella shujinwangii</name>
    <dbReference type="NCBI Taxonomy" id="1453103"/>
    <lineage>
        <taxon>Bacteria</taxon>
        <taxon>Bacillati</taxon>
        <taxon>Actinomycetota</taxon>
        <taxon>Actinomycetes</taxon>
        <taxon>Pseudonocardiales</taxon>
        <taxon>Pseudonocardiaceae</taxon>
        <taxon>Prauserella</taxon>
    </lineage>
</organism>
<evidence type="ECO:0000256" key="3">
    <source>
        <dbReference type="PROSITE-ProRule" id="PRU10007"/>
    </source>
</evidence>
<accession>A0A2T0LN51</accession>
<evidence type="ECO:0000259" key="5">
    <source>
        <dbReference type="Pfam" id="PF00171"/>
    </source>
</evidence>
<dbReference type="InterPro" id="IPR016163">
    <property type="entry name" value="Ald_DH_C"/>
</dbReference>
<dbReference type="OrthoDB" id="6882680at2"/>
<keyword evidence="2 4" id="KW-0560">Oxidoreductase</keyword>
<dbReference type="PANTHER" id="PTHR43353">
    <property type="entry name" value="SUCCINATE-SEMIALDEHYDE DEHYDROGENASE, MITOCHONDRIAL"/>
    <property type="match status" value="1"/>
</dbReference>
<comment type="similarity">
    <text evidence="1 4">Belongs to the aldehyde dehydrogenase family.</text>
</comment>
<dbReference type="SUPFAM" id="SSF53720">
    <property type="entry name" value="ALDH-like"/>
    <property type="match status" value="1"/>
</dbReference>
<dbReference type="InterPro" id="IPR029510">
    <property type="entry name" value="Ald_DH_CS_GLU"/>
</dbReference>
<dbReference type="Gene3D" id="3.40.605.10">
    <property type="entry name" value="Aldehyde Dehydrogenase, Chain A, domain 1"/>
    <property type="match status" value="1"/>
</dbReference>
<gene>
    <name evidence="6" type="ORF">B0I33_111139</name>
</gene>
<evidence type="ECO:0000313" key="6">
    <source>
        <dbReference type="EMBL" id="PRX44627.1"/>
    </source>
</evidence>
<dbReference type="RefSeq" id="WP_106181291.1">
    <property type="nucleotide sequence ID" value="NZ_PVNH01000011.1"/>
</dbReference>
<dbReference type="GO" id="GO:0004777">
    <property type="term" value="F:succinate-semialdehyde dehydrogenase (NAD+) activity"/>
    <property type="evidence" value="ECO:0007669"/>
    <property type="project" value="TreeGrafter"/>
</dbReference>
<dbReference type="Gene3D" id="3.40.309.10">
    <property type="entry name" value="Aldehyde Dehydrogenase, Chain A, domain 2"/>
    <property type="match status" value="1"/>
</dbReference>
<dbReference type="EMBL" id="PVNH01000011">
    <property type="protein sequence ID" value="PRX44627.1"/>
    <property type="molecule type" value="Genomic_DNA"/>
</dbReference>
<sequence length="485" mass="51650">MNDVIASIPKRILVDGEWRESADGSTFGVDDPGTEQRLCEVADAQRADAEAAVEAAVSTQESWAATPPRERGEILRRAWELITGRADELARLMTYEMGKSLTESLAEVKYAAEFFRWFSEEAVRIDGRYSRNPAGGGRTLVTKEPVGPSLLITPWNFPLAMGTRKIGPAVAAGCTMIVKPPQLTPLSMLNLAGLLTEAGLPPGVLNVVPSSSATRVVGPVLADARVRKVSFTGSTEVGRTLVEQSAPNLQRMSMELGGNAPFLVFADADLDVAVKGAVTAKMRNNGESCVAANRFLVAESVAEEFARRLTDEMAALKIGHGTEAGVSVGPLVNEGQRRQVAELVDDARDHGARVTTGGESLDGSGFFYRPTVLTDVPPRARILHEEVFGPVAPVTTFAEEDEAVARANDTQYGLVGYLFTRDLDRAVRVGERLRTGMVGVNTGLVSNPAAPFGGVKASGFGREGGAEGIEEYLDTKYLALAVGSS</sequence>
<evidence type="ECO:0000256" key="4">
    <source>
        <dbReference type="RuleBase" id="RU003345"/>
    </source>
</evidence>
<evidence type="ECO:0000256" key="2">
    <source>
        <dbReference type="ARBA" id="ARBA00023002"/>
    </source>
</evidence>
<evidence type="ECO:0000256" key="1">
    <source>
        <dbReference type="ARBA" id="ARBA00009986"/>
    </source>
</evidence>
<dbReference type="CDD" id="cd07103">
    <property type="entry name" value="ALDH_F5_SSADH_GabD"/>
    <property type="match status" value="1"/>
</dbReference>
<evidence type="ECO:0000313" key="7">
    <source>
        <dbReference type="Proteomes" id="UP000238362"/>
    </source>
</evidence>
<dbReference type="GO" id="GO:0009450">
    <property type="term" value="P:gamma-aminobutyric acid catabolic process"/>
    <property type="evidence" value="ECO:0007669"/>
    <property type="project" value="TreeGrafter"/>
</dbReference>
<dbReference type="InterPro" id="IPR050740">
    <property type="entry name" value="Aldehyde_DH_Superfamily"/>
</dbReference>
<feature type="domain" description="Aldehyde dehydrogenase" evidence="5">
    <location>
        <begin position="18"/>
        <end position="477"/>
    </location>
</feature>
<dbReference type="PROSITE" id="PS00687">
    <property type="entry name" value="ALDEHYDE_DEHYDR_GLU"/>
    <property type="match status" value="1"/>
</dbReference>
<proteinExistence type="inferred from homology"/>
<dbReference type="AlphaFoldDB" id="A0A2T0LN51"/>
<feature type="active site" evidence="3">
    <location>
        <position position="255"/>
    </location>
</feature>